<evidence type="ECO:0000313" key="6">
    <source>
        <dbReference type="Proteomes" id="UP000183107"/>
    </source>
</evidence>
<evidence type="ECO:0000256" key="2">
    <source>
        <dbReference type="ARBA" id="ARBA00022676"/>
    </source>
</evidence>
<keyword evidence="3 5" id="KW-0808">Transferase</keyword>
<dbReference type="Proteomes" id="UP000183107">
    <property type="component" value="Unassembled WGS sequence"/>
</dbReference>
<organism evidence="5 6">
    <name type="scientific">Nitrosospira briensis</name>
    <dbReference type="NCBI Taxonomy" id="35799"/>
    <lineage>
        <taxon>Bacteria</taxon>
        <taxon>Pseudomonadati</taxon>
        <taxon>Pseudomonadota</taxon>
        <taxon>Betaproteobacteria</taxon>
        <taxon>Nitrosomonadales</taxon>
        <taxon>Nitrosomonadaceae</taxon>
        <taxon>Nitrosospira</taxon>
    </lineage>
</organism>
<evidence type="ECO:0000259" key="4">
    <source>
        <dbReference type="Pfam" id="PF00535"/>
    </source>
</evidence>
<keyword evidence="6" id="KW-1185">Reference proteome</keyword>
<keyword evidence="2" id="KW-0328">Glycosyltransferase</keyword>
<dbReference type="PANTHER" id="PTHR43179:SF12">
    <property type="entry name" value="GALACTOFURANOSYLTRANSFERASE GLFT2"/>
    <property type="match status" value="1"/>
</dbReference>
<dbReference type="PANTHER" id="PTHR43179">
    <property type="entry name" value="RHAMNOSYLTRANSFERASE WBBL"/>
    <property type="match status" value="1"/>
</dbReference>
<dbReference type="InterPro" id="IPR029044">
    <property type="entry name" value="Nucleotide-diphossugar_trans"/>
</dbReference>
<dbReference type="SUPFAM" id="SSF53448">
    <property type="entry name" value="Nucleotide-diphospho-sugar transferases"/>
    <property type="match status" value="1"/>
</dbReference>
<dbReference type="OrthoDB" id="9816564at2"/>
<dbReference type="Gene3D" id="3.90.550.10">
    <property type="entry name" value="Spore Coat Polysaccharide Biosynthesis Protein SpsA, Chain A"/>
    <property type="match status" value="1"/>
</dbReference>
<dbReference type="GO" id="GO:0016757">
    <property type="term" value="F:glycosyltransferase activity"/>
    <property type="evidence" value="ECO:0007669"/>
    <property type="project" value="UniProtKB-KW"/>
</dbReference>
<gene>
    <name evidence="5" type="ORF">SAMN05216386_1454</name>
</gene>
<dbReference type="Pfam" id="PF00535">
    <property type="entry name" value="Glycos_transf_2"/>
    <property type="match status" value="1"/>
</dbReference>
<name>A0A1I5AMC5_9PROT</name>
<evidence type="ECO:0000256" key="1">
    <source>
        <dbReference type="ARBA" id="ARBA00006739"/>
    </source>
</evidence>
<feature type="domain" description="Glycosyltransferase 2-like" evidence="4">
    <location>
        <begin position="9"/>
        <end position="157"/>
    </location>
</feature>
<dbReference type="RefSeq" id="WP_074796132.1">
    <property type="nucleotide sequence ID" value="NZ_FOVJ01000002.1"/>
</dbReference>
<proteinExistence type="inferred from homology"/>
<comment type="similarity">
    <text evidence="1">Belongs to the glycosyltransferase 2 family.</text>
</comment>
<evidence type="ECO:0000256" key="3">
    <source>
        <dbReference type="ARBA" id="ARBA00022679"/>
    </source>
</evidence>
<evidence type="ECO:0000313" key="5">
    <source>
        <dbReference type="EMBL" id="SFN63578.1"/>
    </source>
</evidence>
<dbReference type="EMBL" id="FOVJ01000002">
    <property type="protein sequence ID" value="SFN63578.1"/>
    <property type="molecule type" value="Genomic_DNA"/>
</dbReference>
<dbReference type="InterPro" id="IPR001173">
    <property type="entry name" value="Glyco_trans_2-like"/>
</dbReference>
<sequence length="345" mass="38953">MRATPSIDVVIPVYNAPALTRRCIDSVITFLGESIGNLYVQDDASGAETREMLDQLPYKRVHVFHAQTNRGFGASVNEAIERSDAFCVLVLNSDTTVNQNFLPLLCAALAADPQLAVVIPGGNDYARHDMDQYLRRPGGYIATYRLQGHAFLVRREVFQEAGGFDPAYGRGYYEDIDLGRRLDQRGFRLGVHPDACIQHKGGGSFGRGRSFRQLVRGNRNLYFSRYPDARRNILLLSDNFPLAHFPAPLIDALEEVFRKGGYVHWLSPEPARQLLCLQMRCYAMSIGTIMMLLVRSWREDKRITEVWMLPDVSRLVRAVIVSWARIQSVKVLSWESKTGNSPESV</sequence>
<protein>
    <submittedName>
        <fullName evidence="5">Glycosyltransferase, GT2 family</fullName>
    </submittedName>
</protein>
<dbReference type="AlphaFoldDB" id="A0A1I5AMC5"/>
<accession>A0A1I5AMC5</accession>
<reference evidence="6" key="1">
    <citation type="submission" date="2016-10" db="EMBL/GenBank/DDBJ databases">
        <authorList>
            <person name="Varghese N."/>
        </authorList>
    </citation>
    <scope>NUCLEOTIDE SEQUENCE [LARGE SCALE GENOMIC DNA]</scope>
    <source>
        <strain evidence="6">Nsp8</strain>
    </source>
</reference>